<evidence type="ECO:0000256" key="1">
    <source>
        <dbReference type="PROSITE-ProRule" id="PRU00047"/>
    </source>
</evidence>
<keyword evidence="1" id="KW-0479">Metal-binding</keyword>
<proteinExistence type="predicted"/>
<gene>
    <name evidence="4" type="ORF">CJ030_MR5G003229</name>
</gene>
<dbReference type="GO" id="GO:0008270">
    <property type="term" value="F:zinc ion binding"/>
    <property type="evidence" value="ECO:0007669"/>
    <property type="project" value="UniProtKB-KW"/>
</dbReference>
<feature type="domain" description="CCHC-type" evidence="3">
    <location>
        <begin position="155"/>
        <end position="168"/>
    </location>
</feature>
<keyword evidence="1" id="KW-0862">Zinc</keyword>
<comment type="caution">
    <text evidence="4">The sequence shown here is derived from an EMBL/GenBank/DDBJ whole genome shotgun (WGS) entry which is preliminary data.</text>
</comment>
<sequence>MADRNLPDSPSLVIITSDQEDDDAESMASSASQPPPLRLYSIDIGQWDDPRAVNRRCNDCGEVGNLACFSGSFRKWALKRATKEELNQHCTHCGGVGHDCVSCYRPITYRRERLPNSPPSSSTYQRERLPNSPPPPAAPTDRVKSPRKLKKPQHCSRCGKAGHNRRTCSADI</sequence>
<feature type="region of interest" description="Disordered" evidence="2">
    <location>
        <begin position="112"/>
        <end position="172"/>
    </location>
</feature>
<protein>
    <recommendedName>
        <fullName evidence="3">CCHC-type domain-containing protein</fullName>
    </recommendedName>
</protein>
<keyword evidence="1" id="KW-0863">Zinc-finger</keyword>
<organism evidence="4 5">
    <name type="scientific">Morella rubra</name>
    <name type="common">Chinese bayberry</name>
    <dbReference type="NCBI Taxonomy" id="262757"/>
    <lineage>
        <taxon>Eukaryota</taxon>
        <taxon>Viridiplantae</taxon>
        <taxon>Streptophyta</taxon>
        <taxon>Embryophyta</taxon>
        <taxon>Tracheophyta</taxon>
        <taxon>Spermatophyta</taxon>
        <taxon>Magnoliopsida</taxon>
        <taxon>eudicotyledons</taxon>
        <taxon>Gunneridae</taxon>
        <taxon>Pentapetalae</taxon>
        <taxon>rosids</taxon>
        <taxon>fabids</taxon>
        <taxon>Fagales</taxon>
        <taxon>Myricaceae</taxon>
        <taxon>Morella</taxon>
    </lineage>
</organism>
<name>A0A6A1VNE7_9ROSI</name>
<evidence type="ECO:0000259" key="3">
    <source>
        <dbReference type="PROSITE" id="PS50158"/>
    </source>
</evidence>
<keyword evidence="5" id="KW-1185">Reference proteome</keyword>
<dbReference type="EMBL" id="RXIC02000023">
    <property type="protein sequence ID" value="KAB1214419.1"/>
    <property type="molecule type" value="Genomic_DNA"/>
</dbReference>
<dbReference type="GO" id="GO:0003676">
    <property type="term" value="F:nucleic acid binding"/>
    <property type="evidence" value="ECO:0007669"/>
    <property type="project" value="InterPro"/>
</dbReference>
<reference evidence="4 5" key="1">
    <citation type="journal article" date="2019" name="Plant Biotechnol. J.">
        <title>The red bayberry genome and genetic basis of sex determination.</title>
        <authorList>
            <person name="Jia H.M."/>
            <person name="Jia H.J."/>
            <person name="Cai Q.L."/>
            <person name="Wang Y."/>
            <person name="Zhao H.B."/>
            <person name="Yang W.F."/>
            <person name="Wang G.Y."/>
            <person name="Li Y.H."/>
            <person name="Zhan D.L."/>
            <person name="Shen Y.T."/>
            <person name="Niu Q.F."/>
            <person name="Chang L."/>
            <person name="Qiu J."/>
            <person name="Zhao L."/>
            <person name="Xie H.B."/>
            <person name="Fu W.Y."/>
            <person name="Jin J."/>
            <person name="Li X.W."/>
            <person name="Jiao Y."/>
            <person name="Zhou C.C."/>
            <person name="Tu T."/>
            <person name="Chai C.Y."/>
            <person name="Gao J.L."/>
            <person name="Fan L.J."/>
            <person name="van de Weg E."/>
            <person name="Wang J.Y."/>
            <person name="Gao Z.S."/>
        </authorList>
    </citation>
    <scope>NUCLEOTIDE SEQUENCE [LARGE SCALE GENOMIC DNA]</scope>
    <source>
        <tissue evidence="4">Leaves</tissue>
    </source>
</reference>
<dbReference type="InterPro" id="IPR001878">
    <property type="entry name" value="Znf_CCHC"/>
</dbReference>
<evidence type="ECO:0000256" key="2">
    <source>
        <dbReference type="SAM" id="MobiDB-lite"/>
    </source>
</evidence>
<evidence type="ECO:0000313" key="4">
    <source>
        <dbReference type="EMBL" id="KAB1214419.1"/>
    </source>
</evidence>
<dbReference type="OrthoDB" id="8026949at2759"/>
<evidence type="ECO:0000313" key="5">
    <source>
        <dbReference type="Proteomes" id="UP000516437"/>
    </source>
</evidence>
<dbReference type="AlphaFoldDB" id="A0A6A1VNE7"/>
<feature type="region of interest" description="Disordered" evidence="2">
    <location>
        <begin position="1"/>
        <end position="36"/>
    </location>
</feature>
<accession>A0A6A1VNE7</accession>
<dbReference type="PROSITE" id="PS50158">
    <property type="entry name" value="ZF_CCHC"/>
    <property type="match status" value="1"/>
</dbReference>
<dbReference type="Proteomes" id="UP000516437">
    <property type="component" value="Chromosome 5"/>
</dbReference>
<feature type="compositionally biased region" description="Basic residues" evidence="2">
    <location>
        <begin position="145"/>
        <end position="154"/>
    </location>
</feature>